<dbReference type="Proteomes" id="UP000692954">
    <property type="component" value="Unassembled WGS sequence"/>
</dbReference>
<evidence type="ECO:0000313" key="2">
    <source>
        <dbReference type="EMBL" id="CAD8123450.1"/>
    </source>
</evidence>
<dbReference type="EMBL" id="CAJJDN010000144">
    <property type="protein sequence ID" value="CAD8123450.1"/>
    <property type="molecule type" value="Genomic_DNA"/>
</dbReference>
<evidence type="ECO:0000313" key="3">
    <source>
        <dbReference type="Proteomes" id="UP000692954"/>
    </source>
</evidence>
<keyword evidence="3" id="KW-1185">Reference proteome</keyword>
<keyword evidence="1" id="KW-0472">Membrane</keyword>
<gene>
    <name evidence="2" type="ORF">PSON_ATCC_30995.1.T1440160</name>
</gene>
<organism evidence="2 3">
    <name type="scientific">Paramecium sonneborni</name>
    <dbReference type="NCBI Taxonomy" id="65129"/>
    <lineage>
        <taxon>Eukaryota</taxon>
        <taxon>Sar</taxon>
        <taxon>Alveolata</taxon>
        <taxon>Ciliophora</taxon>
        <taxon>Intramacronucleata</taxon>
        <taxon>Oligohymenophorea</taxon>
        <taxon>Peniculida</taxon>
        <taxon>Parameciidae</taxon>
        <taxon>Paramecium</taxon>
    </lineage>
</organism>
<reference evidence="2" key="1">
    <citation type="submission" date="2021-01" db="EMBL/GenBank/DDBJ databases">
        <authorList>
            <consortium name="Genoscope - CEA"/>
            <person name="William W."/>
        </authorList>
    </citation>
    <scope>NUCLEOTIDE SEQUENCE</scope>
</reference>
<evidence type="ECO:0008006" key="4">
    <source>
        <dbReference type="Google" id="ProtNLM"/>
    </source>
</evidence>
<name>A0A8S1R9F1_9CILI</name>
<comment type="caution">
    <text evidence="2">The sequence shown here is derived from an EMBL/GenBank/DDBJ whole genome shotgun (WGS) entry which is preliminary data.</text>
</comment>
<dbReference type="OrthoDB" id="311595at2759"/>
<keyword evidence="1" id="KW-0812">Transmembrane</keyword>
<proteinExistence type="predicted"/>
<keyword evidence="1" id="KW-1133">Transmembrane helix</keyword>
<feature type="transmembrane region" description="Helical" evidence="1">
    <location>
        <begin position="1316"/>
        <end position="1336"/>
    </location>
</feature>
<evidence type="ECO:0000256" key="1">
    <source>
        <dbReference type="SAM" id="Phobius"/>
    </source>
</evidence>
<sequence length="1354" mass="159322">MMIILLVIRAIGTFPNPQFNKELEISLYPTVGEFYQYNLFLEKDSQFICEINPKIQNIQVINQCDKIFEKKGDQFKSISSNNTHFGTLSNDNEVIIYEWKNQMIQQVGLSTMKIDSQYNCFNINLSLGFTILVDCYYNNEFFLFQLIDAQAIVAYSITSSLPNQTKIQSIVNSTNNFIVYAQYFMKYSILSLFSSQFQNLSSINRELIVDFDIPITISPNIYAITSNKIFQLSISPDSQFYQKSEKLTIPEDDGNFKTINAFYNLWSYSQCDHLQLSYLLKQEIWTAQYQGCENSIQKIKKDQTLYGHPIKEILQNDQFIIYQSIDTIFINQSNAQQEDFKYHLKIQNNSLLYLNSDNELFAFNKDIIVYKIAYSNLQINLTNQENVGYNCTFQLICQNLGFNRLIYNYYKFNLQVLSQNDTNIYVMFHQDFRQYQTLFEYNTITYFNSFSGQLLNYTQNQDEDYFKCLQITFQKVGETNQNYQLVSFLSIYQINQNNQQIRYPEDQKQFLIGYDNETLNLFSYIYSIKNHSYQYSESISINFSENVSSLQVAYSIYPPIIIIGLGSNDTIYLFQFQYEQNLTITESKNTFEESFSDFLVTYNSIILLIPHKKIQILTFNYISTFTLNQQSINKMFKNIQFNPIQIVMNIQQQSSFLYINNINEVIIISIDQNSFPTPITVIYVNFKIKQINLVSEQLIFSYLCNNRKNICFQVWNVQYLPKYFYVMNLHCVNFDVNIRIQSDNSFFYITFSNYTVYVYNPHIPYHMSLYYELQLSSQIQSSEQFQLTIENQIFKDSIIIYNNNLYLLRDFQYVNLTFQQQNQAFNNSINYPYFIYNYTVTSALNDTAFQQTPNQSLTFYSNLTIIQNLTSLFVDITPNNLVPQSKNFTYPMNLFLDRQIGSCQLNNLYQQNRYCSITQISNQSSSIPNIHNYYLITSLNNEFFALQNNISIQTVNSDLTNKFNFTYSDQNFIQCSQTTSQNYSLYSLCSNQTSEYLLNFTLSPQGEIINLNITQLPQLFEVVSKMSIILNQIFIQGILHKSSSQQLYWFNQSNNTFQSISNGSLDFSVEQIQQKTFDYNQSQQIIIFNVYQSQVNYTLMRIDDQRIQLQEAINVKLYYCNQLSICQVVESEGYNQVLIIQIQYSRAIILITTNYLSYITIIRIIKYQIQSENQLVGRIMRSIPNYGSYDNRVNSLYQNGVLLQQFYTILNNSSYIIGAYFLNNLLIENLLEPILMYGSFNASNLSYAMIVNQEYQHATTLFFFNQSIYNYSLSTWNVSCLLYNDMINVSIFCQNNFSNGTYFITFNLPPDFRINFGPSAYALFSLIFLLLLYFYIKFKEKTRNLENINSEIEL</sequence>
<protein>
    <recommendedName>
        <fullName evidence="4">Transmembrane protein</fullName>
    </recommendedName>
</protein>
<accession>A0A8S1R9F1</accession>